<dbReference type="EMBL" id="NOXF01000005">
    <property type="protein sequence ID" value="PEQ24529.1"/>
    <property type="molecule type" value="Genomic_DNA"/>
</dbReference>
<proteinExistence type="predicted"/>
<name>A0A855A3R4_9FIRM</name>
<dbReference type="Gene3D" id="3.10.450.40">
    <property type="match status" value="3"/>
</dbReference>
<dbReference type="Pfam" id="PF03413">
    <property type="entry name" value="PepSY"/>
    <property type="match status" value="2"/>
</dbReference>
<evidence type="ECO:0000256" key="1">
    <source>
        <dbReference type="SAM" id="MobiDB-lite"/>
    </source>
</evidence>
<dbReference type="InterPro" id="IPR025711">
    <property type="entry name" value="PepSY"/>
</dbReference>
<feature type="domain" description="PepSY" evidence="2">
    <location>
        <begin position="261"/>
        <end position="319"/>
    </location>
</feature>
<organism evidence="3 4">
    <name type="scientific">[Clostridium] leptum DSM 753</name>
    <dbReference type="NCBI Taxonomy" id="428125"/>
    <lineage>
        <taxon>Bacteria</taxon>
        <taxon>Bacillati</taxon>
        <taxon>Bacillota</taxon>
        <taxon>Clostridia</taxon>
        <taxon>Eubacteriales</taxon>
        <taxon>Oscillospiraceae</taxon>
        <taxon>Oscillospiraceae incertae sedis</taxon>
    </lineage>
</organism>
<dbReference type="AlphaFoldDB" id="A0A855A3R4"/>
<feature type="region of interest" description="Disordered" evidence="1">
    <location>
        <begin position="118"/>
        <end position="180"/>
    </location>
</feature>
<gene>
    <name evidence="3" type="ORF">CH238_08160</name>
</gene>
<feature type="domain" description="PepSY" evidence="2">
    <location>
        <begin position="179"/>
        <end position="241"/>
    </location>
</feature>
<comment type="caution">
    <text evidence="3">The sequence shown here is derived from an EMBL/GenBank/DDBJ whole genome shotgun (WGS) entry which is preliminary data.</text>
</comment>
<evidence type="ECO:0000259" key="2">
    <source>
        <dbReference type="Pfam" id="PF03413"/>
    </source>
</evidence>
<dbReference type="Proteomes" id="UP000220611">
    <property type="component" value="Unassembled WGS sequence"/>
</dbReference>
<evidence type="ECO:0000313" key="3">
    <source>
        <dbReference type="EMBL" id="PEQ24529.1"/>
    </source>
</evidence>
<feature type="compositionally biased region" description="Low complexity" evidence="1">
    <location>
        <begin position="125"/>
        <end position="179"/>
    </location>
</feature>
<evidence type="ECO:0000313" key="4">
    <source>
        <dbReference type="Proteomes" id="UP000220611"/>
    </source>
</evidence>
<reference evidence="3 4" key="1">
    <citation type="submission" date="2017-07" db="EMBL/GenBank/DDBJ databases">
        <title>Prevalence of linear plasmids in Cutibacterium (Propionibacterium) acnes isolates obtained from prostatic tissue.</title>
        <authorList>
            <person name="Davidsson S."/>
            <person name="Carlsson J."/>
            <person name="Molling P."/>
            <person name="Andren O."/>
            <person name="Andersson S.-O."/>
            <person name="Brzuszkiewicz E."/>
            <person name="Poehlein A."/>
            <person name="Al-Zeer M."/>
            <person name="Brinkmann V."/>
            <person name="Scavenius C."/>
            <person name="Nazipi S."/>
            <person name="Soderquist B."/>
            <person name="Bruggemann H."/>
        </authorList>
    </citation>
    <scope>NUCLEOTIDE SEQUENCE [LARGE SCALE GENOMIC DNA]</scope>
    <source>
        <strain evidence="3 4">DSM 753</strain>
    </source>
</reference>
<protein>
    <recommendedName>
        <fullName evidence="2">PepSY domain-containing protein</fullName>
    </recommendedName>
</protein>
<accession>A0A855A3R4</accession>
<keyword evidence="4" id="KW-1185">Reference proteome</keyword>
<sequence>MKLEFLKKLNAKVIAIAAAAAVFVIGGGTAIALAATSPAPENPELSEQEAKAAVFSHAGVSEQDVLSLRIDKGMENGSPVYEIDFTTAEKSYDYDIVRSSGEILHSSYDVLGAEIPKAKEETKESSSQAEASSSSPASSSPSESGSSASKSNGGTASQATQAPAASSQAAQPSNNTSSAITKDQAKSIALKDAGVSESATQFVWVKEDYDDGRLVYEVEFYANGTEYDYDIDQATGRILSSDFDIENYSPSNNNGGNGTVISVDKARSIALAKVPGASANDIRIHLDRDDGRQIYEGEIYYNRMEYEFEIDASTGTIIEWSAEHWD</sequence>